<reference evidence="3 4" key="1">
    <citation type="submission" date="2017-08" db="EMBL/GenBank/DDBJ databases">
        <title>Infants hospitalized years apart are colonized by the same room-sourced microbial strains.</title>
        <authorList>
            <person name="Brooks B."/>
            <person name="Olm M.R."/>
            <person name="Firek B.A."/>
            <person name="Baker R."/>
            <person name="Thomas B.C."/>
            <person name="Morowitz M.J."/>
            <person name="Banfield J.F."/>
        </authorList>
    </citation>
    <scope>NUCLEOTIDE SEQUENCE [LARGE SCALE GENOMIC DNA]</scope>
    <source>
        <strain evidence="3">S2_005_001_R2_27</strain>
    </source>
</reference>
<sequence length="131" mass="13358">MGRRASVGFRSTYVVHLNLVAAALLSFTLAGLPQPAAAANWENCVEAIAKTQHELKQSAAKGPAQPQTQDQSVAAQDSHQPTPSSLAAAGLNEPQTGAAGALNEALNLQAAGDEAGCMKAVDKARSLAGLK</sequence>
<name>A0A2W5R001_ANCNO</name>
<feature type="signal peptide" evidence="2">
    <location>
        <begin position="1"/>
        <end position="38"/>
    </location>
</feature>
<evidence type="ECO:0000313" key="3">
    <source>
        <dbReference type="EMBL" id="PZQ84141.1"/>
    </source>
</evidence>
<keyword evidence="2" id="KW-0732">Signal</keyword>
<gene>
    <name evidence="3" type="ORF">DI549_05890</name>
</gene>
<feature type="region of interest" description="Disordered" evidence="1">
    <location>
        <begin position="55"/>
        <end position="94"/>
    </location>
</feature>
<accession>A0A2W5R001</accession>
<organism evidence="3 4">
    <name type="scientific">Ancylobacter novellus</name>
    <name type="common">Thiobacillus novellus</name>
    <dbReference type="NCBI Taxonomy" id="921"/>
    <lineage>
        <taxon>Bacteria</taxon>
        <taxon>Pseudomonadati</taxon>
        <taxon>Pseudomonadota</taxon>
        <taxon>Alphaproteobacteria</taxon>
        <taxon>Hyphomicrobiales</taxon>
        <taxon>Xanthobacteraceae</taxon>
        <taxon>Ancylobacter</taxon>
    </lineage>
</organism>
<evidence type="ECO:0000256" key="1">
    <source>
        <dbReference type="SAM" id="MobiDB-lite"/>
    </source>
</evidence>
<evidence type="ECO:0000256" key="2">
    <source>
        <dbReference type="SAM" id="SignalP"/>
    </source>
</evidence>
<evidence type="ECO:0000313" key="4">
    <source>
        <dbReference type="Proteomes" id="UP000248887"/>
    </source>
</evidence>
<proteinExistence type="predicted"/>
<comment type="caution">
    <text evidence="3">The sequence shown here is derived from an EMBL/GenBank/DDBJ whole genome shotgun (WGS) entry which is preliminary data.</text>
</comment>
<feature type="chain" id="PRO_5015856627" evidence="2">
    <location>
        <begin position="39"/>
        <end position="131"/>
    </location>
</feature>
<dbReference type="AlphaFoldDB" id="A0A2W5R001"/>
<dbReference type="EMBL" id="QFQD01000013">
    <property type="protein sequence ID" value="PZQ84141.1"/>
    <property type="molecule type" value="Genomic_DNA"/>
</dbReference>
<dbReference type="Proteomes" id="UP000248887">
    <property type="component" value="Unassembled WGS sequence"/>
</dbReference>
<protein>
    <submittedName>
        <fullName evidence="3">Uncharacterized protein</fullName>
    </submittedName>
</protein>
<feature type="compositionally biased region" description="Polar residues" evidence="1">
    <location>
        <begin position="65"/>
        <end position="85"/>
    </location>
</feature>